<keyword evidence="2" id="KW-0472">Membrane</keyword>
<organism evidence="3 4">
    <name type="scientific">Actinocorallia libanotica</name>
    <dbReference type="NCBI Taxonomy" id="46162"/>
    <lineage>
        <taxon>Bacteria</taxon>
        <taxon>Bacillati</taxon>
        <taxon>Actinomycetota</taxon>
        <taxon>Actinomycetes</taxon>
        <taxon>Streptosporangiales</taxon>
        <taxon>Thermomonosporaceae</taxon>
        <taxon>Actinocorallia</taxon>
    </lineage>
</organism>
<dbReference type="EMBL" id="BAAAHH010000032">
    <property type="protein sequence ID" value="GAA0963911.1"/>
    <property type="molecule type" value="Genomic_DNA"/>
</dbReference>
<evidence type="ECO:0000313" key="4">
    <source>
        <dbReference type="Proteomes" id="UP001500665"/>
    </source>
</evidence>
<dbReference type="PROSITE" id="PS51257">
    <property type="entry name" value="PROKAR_LIPOPROTEIN"/>
    <property type="match status" value="1"/>
</dbReference>
<dbReference type="RefSeq" id="WP_344244482.1">
    <property type="nucleotide sequence ID" value="NZ_BAAAHH010000032.1"/>
</dbReference>
<protein>
    <submittedName>
        <fullName evidence="3">Uncharacterized protein</fullName>
    </submittedName>
</protein>
<proteinExistence type="predicted"/>
<accession>A0ABP4CB17</accession>
<keyword evidence="2" id="KW-0812">Transmembrane</keyword>
<name>A0ABP4CB17_9ACTN</name>
<dbReference type="Proteomes" id="UP001500665">
    <property type="component" value="Unassembled WGS sequence"/>
</dbReference>
<feature type="transmembrane region" description="Helical" evidence="2">
    <location>
        <begin position="103"/>
        <end position="122"/>
    </location>
</feature>
<evidence type="ECO:0000256" key="1">
    <source>
        <dbReference type="SAM" id="MobiDB-lite"/>
    </source>
</evidence>
<keyword evidence="2" id="KW-1133">Transmembrane helix</keyword>
<keyword evidence="4" id="KW-1185">Reference proteome</keyword>
<evidence type="ECO:0000256" key="2">
    <source>
        <dbReference type="SAM" id="Phobius"/>
    </source>
</evidence>
<feature type="region of interest" description="Disordered" evidence="1">
    <location>
        <begin position="46"/>
        <end position="82"/>
    </location>
</feature>
<gene>
    <name evidence="3" type="ORF">GCM10009550_60540</name>
</gene>
<comment type="caution">
    <text evidence="3">The sequence shown here is derived from an EMBL/GenBank/DDBJ whole genome shotgun (WGS) entry which is preliminary data.</text>
</comment>
<evidence type="ECO:0000313" key="3">
    <source>
        <dbReference type="EMBL" id="GAA0963911.1"/>
    </source>
</evidence>
<sequence length="146" mass="14768">MGAWVRSGASAVLLAAGACAFYARGVCADAPSSERLRASALRTDELPTAPSTRPGEALTVLGGALPGMPEPGPHDGLPVLRPDVRPGALVAAPRESPAGGGPVHVLAAGATPVLLLAVAFRLRPRGRGGHRARGRHRGGVRRTRGG</sequence>
<reference evidence="4" key="1">
    <citation type="journal article" date="2019" name="Int. J. Syst. Evol. Microbiol.">
        <title>The Global Catalogue of Microorganisms (GCM) 10K type strain sequencing project: providing services to taxonomists for standard genome sequencing and annotation.</title>
        <authorList>
            <consortium name="The Broad Institute Genomics Platform"/>
            <consortium name="The Broad Institute Genome Sequencing Center for Infectious Disease"/>
            <person name="Wu L."/>
            <person name="Ma J."/>
        </authorList>
    </citation>
    <scope>NUCLEOTIDE SEQUENCE [LARGE SCALE GENOMIC DNA]</scope>
    <source>
        <strain evidence="4">JCM 10696</strain>
    </source>
</reference>
<feature type="region of interest" description="Disordered" evidence="1">
    <location>
        <begin position="126"/>
        <end position="146"/>
    </location>
</feature>